<evidence type="ECO:0008006" key="4">
    <source>
        <dbReference type="Google" id="ProtNLM"/>
    </source>
</evidence>
<keyword evidence="3" id="KW-1185">Reference proteome</keyword>
<gene>
    <name evidence="2" type="ORF">SAMEA44547418_00158</name>
</gene>
<feature type="transmembrane region" description="Helical" evidence="1">
    <location>
        <begin position="190"/>
        <end position="212"/>
    </location>
</feature>
<evidence type="ECO:0000313" key="3">
    <source>
        <dbReference type="Proteomes" id="UP000214973"/>
    </source>
</evidence>
<reference evidence="2 3" key="1">
    <citation type="submission" date="2017-06" db="EMBL/GenBank/DDBJ databases">
        <authorList>
            <consortium name="Pathogen Informatics"/>
        </authorList>
    </citation>
    <scope>NUCLEOTIDE SEQUENCE [LARGE SCALE GENOMIC DNA]</scope>
    <source>
        <strain evidence="2 3">NCTC12018</strain>
    </source>
</reference>
<keyword evidence="1" id="KW-1133">Transmembrane helix</keyword>
<protein>
    <recommendedName>
        <fullName evidence="4">Yip1 domain</fullName>
    </recommendedName>
</protein>
<dbReference type="Proteomes" id="UP000214973">
    <property type="component" value="Chromosome 1"/>
</dbReference>
<keyword evidence="1" id="KW-0472">Membrane</keyword>
<feature type="transmembrane region" description="Helical" evidence="1">
    <location>
        <begin position="155"/>
        <end position="178"/>
    </location>
</feature>
<organism evidence="2 3">
    <name type="scientific">Veillonella rodentium</name>
    <dbReference type="NCBI Taxonomy" id="248315"/>
    <lineage>
        <taxon>Bacteria</taxon>
        <taxon>Bacillati</taxon>
        <taxon>Bacillota</taxon>
        <taxon>Negativicutes</taxon>
        <taxon>Veillonellales</taxon>
        <taxon>Veillonellaceae</taxon>
        <taxon>Veillonella</taxon>
    </lineage>
</organism>
<sequence length="221" mass="24656">METKWYSDFFQLLVHPFSKGIDQIVEFGTLKKGFWATIFFWAIPYLLLALFGTMLIPLLPRNEITNTFLIVLTFAGVAFVLIWFLGILLSFIGVAIYSYIFNWVVKKMGGTDNVNAVMKVNWYLEGYGVLLGTAFYVLIAISAGILVGFFDAPTLFGVIFPISFIGMLVIMIWVSLALMGKQVMLTKLKVFLACVITSLIILIIYALFIALLNGCASLAGR</sequence>
<feature type="transmembrane region" description="Helical" evidence="1">
    <location>
        <begin position="122"/>
        <end position="149"/>
    </location>
</feature>
<evidence type="ECO:0000313" key="2">
    <source>
        <dbReference type="EMBL" id="SNV55310.1"/>
    </source>
</evidence>
<accession>A0A239Y9E6</accession>
<feature type="transmembrane region" description="Helical" evidence="1">
    <location>
        <begin position="34"/>
        <end position="56"/>
    </location>
</feature>
<dbReference type="RefSeq" id="WP_095064882.1">
    <property type="nucleotide sequence ID" value="NZ_LT906470.1"/>
</dbReference>
<dbReference type="AlphaFoldDB" id="A0A239Y9E6"/>
<evidence type="ECO:0000256" key="1">
    <source>
        <dbReference type="SAM" id="Phobius"/>
    </source>
</evidence>
<keyword evidence="1" id="KW-0812">Transmembrane</keyword>
<name>A0A239Y9E6_9FIRM</name>
<feature type="transmembrane region" description="Helical" evidence="1">
    <location>
        <begin position="68"/>
        <end position="101"/>
    </location>
</feature>
<proteinExistence type="predicted"/>
<dbReference type="EMBL" id="LT906470">
    <property type="protein sequence ID" value="SNV55310.1"/>
    <property type="molecule type" value="Genomic_DNA"/>
</dbReference>
<dbReference type="KEGG" id="vrm:44547418_00158"/>